<evidence type="ECO:0000256" key="2">
    <source>
        <dbReference type="PROSITE-ProRule" id="PRU00176"/>
    </source>
</evidence>
<feature type="region of interest" description="Disordered" evidence="3">
    <location>
        <begin position="653"/>
        <end position="702"/>
    </location>
</feature>
<organism evidence="5 6">
    <name type="scientific">Dendrothele bispora (strain CBS 962.96)</name>
    <dbReference type="NCBI Taxonomy" id="1314807"/>
    <lineage>
        <taxon>Eukaryota</taxon>
        <taxon>Fungi</taxon>
        <taxon>Dikarya</taxon>
        <taxon>Basidiomycota</taxon>
        <taxon>Agaricomycotina</taxon>
        <taxon>Agaricomycetes</taxon>
        <taxon>Agaricomycetidae</taxon>
        <taxon>Agaricales</taxon>
        <taxon>Agaricales incertae sedis</taxon>
        <taxon>Dendrothele</taxon>
    </lineage>
</organism>
<feature type="compositionally biased region" description="Polar residues" evidence="3">
    <location>
        <begin position="677"/>
        <end position="686"/>
    </location>
</feature>
<dbReference type="InterPro" id="IPR012677">
    <property type="entry name" value="Nucleotide-bd_a/b_plait_sf"/>
</dbReference>
<proteinExistence type="predicted"/>
<feature type="compositionally biased region" description="Low complexity" evidence="3">
    <location>
        <begin position="37"/>
        <end position="48"/>
    </location>
</feature>
<dbReference type="PROSITE" id="PS50102">
    <property type="entry name" value="RRM"/>
    <property type="match status" value="1"/>
</dbReference>
<dbReference type="SMART" id="SM00360">
    <property type="entry name" value="RRM"/>
    <property type="match status" value="2"/>
</dbReference>
<name>A0A4S8MZK8_DENBC</name>
<dbReference type="InterPro" id="IPR000504">
    <property type="entry name" value="RRM_dom"/>
</dbReference>
<gene>
    <name evidence="5" type="ORF">K435DRAFT_814699</name>
</gene>
<feature type="domain" description="RRM" evidence="4">
    <location>
        <begin position="687"/>
        <end position="774"/>
    </location>
</feature>
<feature type="region of interest" description="Disordered" evidence="3">
    <location>
        <begin position="139"/>
        <end position="176"/>
    </location>
</feature>
<feature type="compositionally biased region" description="Low complexity" evidence="3">
    <location>
        <begin position="610"/>
        <end position="622"/>
    </location>
</feature>
<evidence type="ECO:0000256" key="1">
    <source>
        <dbReference type="ARBA" id="ARBA00022884"/>
    </source>
</evidence>
<evidence type="ECO:0000259" key="4">
    <source>
        <dbReference type="PROSITE" id="PS50102"/>
    </source>
</evidence>
<feature type="compositionally biased region" description="Polar residues" evidence="3">
    <location>
        <begin position="780"/>
        <end position="791"/>
    </location>
</feature>
<feature type="compositionally biased region" description="Low complexity" evidence="3">
    <location>
        <begin position="568"/>
        <end position="597"/>
    </location>
</feature>
<evidence type="ECO:0000313" key="5">
    <source>
        <dbReference type="EMBL" id="THV08199.1"/>
    </source>
</evidence>
<feature type="region of interest" description="Disordered" evidence="3">
    <location>
        <begin position="873"/>
        <end position="919"/>
    </location>
</feature>
<feature type="compositionally biased region" description="Low complexity" evidence="3">
    <location>
        <begin position="162"/>
        <end position="175"/>
    </location>
</feature>
<dbReference type="Gene3D" id="3.30.70.330">
    <property type="match status" value="2"/>
</dbReference>
<reference evidence="5 6" key="1">
    <citation type="journal article" date="2019" name="Nat. Ecol. Evol.">
        <title>Megaphylogeny resolves global patterns of mushroom evolution.</title>
        <authorList>
            <person name="Varga T."/>
            <person name="Krizsan K."/>
            <person name="Foldi C."/>
            <person name="Dima B."/>
            <person name="Sanchez-Garcia M."/>
            <person name="Sanchez-Ramirez S."/>
            <person name="Szollosi G.J."/>
            <person name="Szarkandi J.G."/>
            <person name="Papp V."/>
            <person name="Albert L."/>
            <person name="Andreopoulos W."/>
            <person name="Angelini C."/>
            <person name="Antonin V."/>
            <person name="Barry K.W."/>
            <person name="Bougher N.L."/>
            <person name="Buchanan P."/>
            <person name="Buyck B."/>
            <person name="Bense V."/>
            <person name="Catcheside P."/>
            <person name="Chovatia M."/>
            <person name="Cooper J."/>
            <person name="Damon W."/>
            <person name="Desjardin D."/>
            <person name="Finy P."/>
            <person name="Geml J."/>
            <person name="Haridas S."/>
            <person name="Hughes K."/>
            <person name="Justo A."/>
            <person name="Karasinski D."/>
            <person name="Kautmanova I."/>
            <person name="Kiss B."/>
            <person name="Kocsube S."/>
            <person name="Kotiranta H."/>
            <person name="LaButti K.M."/>
            <person name="Lechner B.E."/>
            <person name="Liimatainen K."/>
            <person name="Lipzen A."/>
            <person name="Lukacs Z."/>
            <person name="Mihaltcheva S."/>
            <person name="Morgado L.N."/>
            <person name="Niskanen T."/>
            <person name="Noordeloos M.E."/>
            <person name="Ohm R.A."/>
            <person name="Ortiz-Santana B."/>
            <person name="Ovrebo C."/>
            <person name="Racz N."/>
            <person name="Riley R."/>
            <person name="Savchenko A."/>
            <person name="Shiryaev A."/>
            <person name="Soop K."/>
            <person name="Spirin V."/>
            <person name="Szebenyi C."/>
            <person name="Tomsovsky M."/>
            <person name="Tulloss R.E."/>
            <person name="Uehling J."/>
            <person name="Grigoriev I.V."/>
            <person name="Vagvolgyi C."/>
            <person name="Papp T."/>
            <person name="Martin F.M."/>
            <person name="Miettinen O."/>
            <person name="Hibbett D.S."/>
            <person name="Nagy L.G."/>
        </authorList>
    </citation>
    <scope>NUCLEOTIDE SEQUENCE [LARGE SCALE GENOMIC DNA]</scope>
    <source>
        <strain evidence="5 6">CBS 962.96</strain>
    </source>
</reference>
<feature type="region of interest" description="Disordered" evidence="3">
    <location>
        <begin position="778"/>
        <end position="803"/>
    </location>
</feature>
<dbReference type="Proteomes" id="UP000297245">
    <property type="component" value="Unassembled WGS sequence"/>
</dbReference>
<feature type="compositionally biased region" description="Low complexity" evidence="3">
    <location>
        <begin position="660"/>
        <end position="675"/>
    </location>
</feature>
<keyword evidence="1 2" id="KW-0694">RNA-binding</keyword>
<dbReference type="SUPFAM" id="SSF54928">
    <property type="entry name" value="RNA-binding domain, RBD"/>
    <property type="match status" value="1"/>
</dbReference>
<evidence type="ECO:0000256" key="3">
    <source>
        <dbReference type="SAM" id="MobiDB-lite"/>
    </source>
</evidence>
<dbReference type="Pfam" id="PF00076">
    <property type="entry name" value="RRM_1"/>
    <property type="match status" value="1"/>
</dbReference>
<protein>
    <recommendedName>
        <fullName evidence="4">RRM domain-containing protein</fullName>
    </recommendedName>
</protein>
<feature type="compositionally biased region" description="Polar residues" evidence="3">
    <location>
        <begin position="598"/>
        <end position="609"/>
    </location>
</feature>
<dbReference type="PANTHER" id="PTHR10501">
    <property type="entry name" value="U1 SMALL NUCLEAR RIBONUCLEOPROTEIN A/U2 SMALL NUCLEAR RIBONUCLEOPROTEIN B"/>
    <property type="match status" value="1"/>
</dbReference>
<accession>A0A4S8MZK8</accession>
<dbReference type="OrthoDB" id="431169at2759"/>
<dbReference type="GO" id="GO:0003723">
    <property type="term" value="F:RNA binding"/>
    <property type="evidence" value="ECO:0007669"/>
    <property type="project" value="UniProtKB-UniRule"/>
</dbReference>
<dbReference type="EMBL" id="ML179035">
    <property type="protein sequence ID" value="THV08199.1"/>
    <property type="molecule type" value="Genomic_DNA"/>
</dbReference>
<feature type="region of interest" description="Disordered" evidence="3">
    <location>
        <begin position="26"/>
        <end position="51"/>
    </location>
</feature>
<feature type="region of interest" description="Disordered" evidence="3">
    <location>
        <begin position="547"/>
        <end position="640"/>
    </location>
</feature>
<dbReference type="AlphaFoldDB" id="A0A4S8MZK8"/>
<keyword evidence="6" id="KW-1185">Reference proteome</keyword>
<sequence length="935" mass="97468">MYSPLLTIQMGLSTLRNRKSSFTSLPNATRVSRHHPSSSSALPGSNSSIFRETPTASSTFYQPSDMYQPPLTSPSQAHMQQIGFDFGPTSAPPTGNNHKNSFAMDPYASSPLPTSFPISAKPQQQPHVNGFVGSGSSFSMSSQTPYGPHIPTNTVSMGGGAANSNSNVGSNGNSAPQEDISTIFVVGFPDDMQEREFQNMFTFSPGFEAATLKIPNKEYTSYGSLAGAGAGSSAARAVSSFNYSGSNDPYNLVTVNQGGVVVDGGRDGTMASWPAVPIDDAGGAAGNNHFYNGPGMQSSGAAGAPGANMPPRKQIIGFAKFRTREEALAARDTLQGRRVDIEKGAVLKAEMAKKNLHTKRGVGPVVGGGTLGPGVGGGAGMGGLGAAVQGFIGAGGAGITSLQPFGLGGPELYGMSGNEVLSARDREIAALGAMGLASGGNSSARLWQENAGDEERRRDGAINAMGLGHVSTRRALEEEEQKERKRKDKDGLRLRAGSAYEQAFHYGGVSLPTSGIMPPIENGVGNGFAHSGLAHPMPSMALNQLPEENTPVVGPWDHVQRTGPNRPPSSSRRSSSPPHPSNMSNTTSQSNSSNPQSDGRSSPSKDQQASQPQSDSESRSSSVTGHAGPRKAAAGSNVVDNEISRAVNNLAVSTNHGNTSPELPSPESGVSSGGSTRNGVDQNPPINTLYVGNLPISPPPPHCPQDILEESLRELFRSRPGFRRLSFKQKSSGPMCFVEFEDVSAASRTISELYGHTLNGLVKGGGIRLSYSKNPLGVRTPTSATSGGSALQQQQPPPGHMGPGAAFVSHGQGSAQQQNSHNFMVSAQPPRFSGSASSSTFGSFPGTTNGGAFMFGHNINSINMNSIHSHTPGYRLTSTSNDMPPSSGFSPFDVGSPAVHRGSIPDQNSSDPQHHQQHYISRTLSPHTVEAARAG</sequence>
<feature type="compositionally biased region" description="Polar residues" evidence="3">
    <location>
        <begin position="876"/>
        <end position="889"/>
    </location>
</feature>
<feature type="region of interest" description="Disordered" evidence="3">
    <location>
        <begin position="474"/>
        <end position="494"/>
    </location>
</feature>
<evidence type="ECO:0000313" key="6">
    <source>
        <dbReference type="Proteomes" id="UP000297245"/>
    </source>
</evidence>
<dbReference type="InterPro" id="IPR035979">
    <property type="entry name" value="RBD_domain_sf"/>
</dbReference>